<evidence type="ECO:0000256" key="1">
    <source>
        <dbReference type="SAM" id="MobiDB-lite"/>
    </source>
</evidence>
<dbReference type="EMBL" id="JANPWB010000001">
    <property type="protein sequence ID" value="KAJ1217896.1"/>
    <property type="molecule type" value="Genomic_DNA"/>
</dbReference>
<dbReference type="Proteomes" id="UP001066276">
    <property type="component" value="Chromosome 1_1"/>
</dbReference>
<evidence type="ECO:0000313" key="2">
    <source>
        <dbReference type="EMBL" id="KAJ1217896.1"/>
    </source>
</evidence>
<organism evidence="2 3">
    <name type="scientific">Pleurodeles waltl</name>
    <name type="common">Iberian ribbed newt</name>
    <dbReference type="NCBI Taxonomy" id="8319"/>
    <lineage>
        <taxon>Eukaryota</taxon>
        <taxon>Metazoa</taxon>
        <taxon>Chordata</taxon>
        <taxon>Craniata</taxon>
        <taxon>Vertebrata</taxon>
        <taxon>Euteleostomi</taxon>
        <taxon>Amphibia</taxon>
        <taxon>Batrachia</taxon>
        <taxon>Caudata</taxon>
        <taxon>Salamandroidea</taxon>
        <taxon>Salamandridae</taxon>
        <taxon>Pleurodelinae</taxon>
        <taxon>Pleurodeles</taxon>
    </lineage>
</organism>
<sequence>VTQFSKPLLYRPLRRYSQRPGTRINLLKELPRLTLGSSSKITPPLRKRNRRTQLHIL</sequence>
<feature type="non-terminal residue" evidence="2">
    <location>
        <position position="1"/>
    </location>
</feature>
<evidence type="ECO:0000313" key="3">
    <source>
        <dbReference type="Proteomes" id="UP001066276"/>
    </source>
</evidence>
<feature type="region of interest" description="Disordered" evidence="1">
    <location>
        <begin position="38"/>
        <end position="57"/>
    </location>
</feature>
<feature type="compositionally biased region" description="Basic residues" evidence="1">
    <location>
        <begin position="45"/>
        <end position="57"/>
    </location>
</feature>
<dbReference type="AlphaFoldDB" id="A0AAV7WYE8"/>
<feature type="non-terminal residue" evidence="2">
    <location>
        <position position="57"/>
    </location>
</feature>
<accession>A0AAV7WYE8</accession>
<name>A0AAV7WYE8_PLEWA</name>
<gene>
    <name evidence="2" type="ORF">NDU88_005483</name>
</gene>
<proteinExistence type="predicted"/>
<reference evidence="2" key="1">
    <citation type="journal article" date="2022" name="bioRxiv">
        <title>Sequencing and chromosome-scale assembly of the giantPleurodeles waltlgenome.</title>
        <authorList>
            <person name="Brown T."/>
            <person name="Elewa A."/>
            <person name="Iarovenko S."/>
            <person name="Subramanian E."/>
            <person name="Araus A.J."/>
            <person name="Petzold A."/>
            <person name="Susuki M."/>
            <person name="Suzuki K.-i.T."/>
            <person name="Hayashi T."/>
            <person name="Toyoda A."/>
            <person name="Oliveira C."/>
            <person name="Osipova E."/>
            <person name="Leigh N.D."/>
            <person name="Simon A."/>
            <person name="Yun M.H."/>
        </authorList>
    </citation>
    <scope>NUCLEOTIDE SEQUENCE</scope>
    <source>
        <strain evidence="2">20211129_DDA</strain>
        <tissue evidence="2">Liver</tissue>
    </source>
</reference>
<keyword evidence="3" id="KW-1185">Reference proteome</keyword>
<protein>
    <submittedName>
        <fullName evidence="2">Uncharacterized protein</fullName>
    </submittedName>
</protein>
<comment type="caution">
    <text evidence="2">The sequence shown here is derived from an EMBL/GenBank/DDBJ whole genome shotgun (WGS) entry which is preliminary data.</text>
</comment>